<evidence type="ECO:0000256" key="4">
    <source>
        <dbReference type="ARBA" id="ARBA00022989"/>
    </source>
</evidence>
<evidence type="ECO:0000259" key="7">
    <source>
        <dbReference type="Pfam" id="PF00999"/>
    </source>
</evidence>
<evidence type="ECO:0000256" key="5">
    <source>
        <dbReference type="ARBA" id="ARBA00023136"/>
    </source>
</evidence>
<keyword evidence="3 6" id="KW-0812">Transmembrane</keyword>
<dbReference type="AlphaFoldDB" id="A0AAV4UMH9"/>
<dbReference type="EMBL" id="BPLR01013125">
    <property type="protein sequence ID" value="GIY58934.1"/>
    <property type="molecule type" value="Genomic_DNA"/>
</dbReference>
<dbReference type="Pfam" id="PF00999">
    <property type="entry name" value="Na_H_Exchanger"/>
    <property type="match status" value="1"/>
</dbReference>
<keyword evidence="5 6" id="KW-0472">Membrane</keyword>
<comment type="subcellular location">
    <subcellularLocation>
        <location evidence="1">Membrane</location>
        <topology evidence="1">Multi-pass membrane protein</topology>
    </subcellularLocation>
</comment>
<evidence type="ECO:0000256" key="6">
    <source>
        <dbReference type="SAM" id="Phobius"/>
    </source>
</evidence>
<feature type="transmembrane region" description="Helical" evidence="6">
    <location>
        <begin position="113"/>
        <end position="136"/>
    </location>
</feature>
<evidence type="ECO:0000313" key="8">
    <source>
        <dbReference type="EMBL" id="GIY58934.1"/>
    </source>
</evidence>
<dbReference type="GO" id="GO:1902600">
    <property type="term" value="P:proton transmembrane transport"/>
    <property type="evidence" value="ECO:0007669"/>
    <property type="project" value="InterPro"/>
</dbReference>
<dbReference type="PANTHER" id="PTHR31102:SF1">
    <property type="entry name" value="CATION_H+ EXCHANGER DOMAIN-CONTAINING PROTEIN"/>
    <property type="match status" value="1"/>
</dbReference>
<organism evidence="8 9">
    <name type="scientific">Caerostris extrusa</name>
    <name type="common">Bark spider</name>
    <name type="synonym">Caerostris bankana</name>
    <dbReference type="NCBI Taxonomy" id="172846"/>
    <lineage>
        <taxon>Eukaryota</taxon>
        <taxon>Metazoa</taxon>
        <taxon>Ecdysozoa</taxon>
        <taxon>Arthropoda</taxon>
        <taxon>Chelicerata</taxon>
        <taxon>Arachnida</taxon>
        <taxon>Araneae</taxon>
        <taxon>Araneomorphae</taxon>
        <taxon>Entelegynae</taxon>
        <taxon>Araneoidea</taxon>
        <taxon>Araneidae</taxon>
        <taxon>Caerostris</taxon>
    </lineage>
</organism>
<evidence type="ECO:0000256" key="1">
    <source>
        <dbReference type="ARBA" id="ARBA00004141"/>
    </source>
</evidence>
<dbReference type="GO" id="GO:0015297">
    <property type="term" value="F:antiporter activity"/>
    <property type="evidence" value="ECO:0007669"/>
    <property type="project" value="InterPro"/>
</dbReference>
<dbReference type="Proteomes" id="UP001054945">
    <property type="component" value="Unassembled WGS sequence"/>
</dbReference>
<name>A0AAV4UMH9_CAEEX</name>
<dbReference type="InterPro" id="IPR051843">
    <property type="entry name" value="CPA1_transporter"/>
</dbReference>
<accession>A0AAV4UMH9</accession>
<evidence type="ECO:0000313" key="9">
    <source>
        <dbReference type="Proteomes" id="UP001054945"/>
    </source>
</evidence>
<dbReference type="GO" id="GO:0016020">
    <property type="term" value="C:membrane"/>
    <property type="evidence" value="ECO:0007669"/>
    <property type="project" value="UniProtKB-SubCell"/>
</dbReference>
<reference evidence="8 9" key="1">
    <citation type="submission" date="2021-06" db="EMBL/GenBank/DDBJ databases">
        <title>Caerostris extrusa draft genome.</title>
        <authorList>
            <person name="Kono N."/>
            <person name="Arakawa K."/>
        </authorList>
    </citation>
    <scope>NUCLEOTIDE SEQUENCE [LARGE SCALE GENOMIC DNA]</scope>
</reference>
<proteinExistence type="inferred from homology"/>
<dbReference type="PANTHER" id="PTHR31102">
    <property type="match status" value="1"/>
</dbReference>
<feature type="domain" description="Cation/H+ exchanger transmembrane" evidence="7">
    <location>
        <begin position="75"/>
        <end position="162"/>
    </location>
</feature>
<protein>
    <recommendedName>
        <fullName evidence="7">Cation/H+ exchanger transmembrane domain-containing protein</fullName>
    </recommendedName>
</protein>
<evidence type="ECO:0000256" key="2">
    <source>
        <dbReference type="ARBA" id="ARBA00007367"/>
    </source>
</evidence>
<evidence type="ECO:0000256" key="3">
    <source>
        <dbReference type="ARBA" id="ARBA00022692"/>
    </source>
</evidence>
<gene>
    <name evidence="8" type="primary">SLC9B2_2</name>
    <name evidence="8" type="ORF">CEXT_410431</name>
</gene>
<sequence>MQKIRSEKFQSEIDMKSILKTHLEELGQAGVLQRAAALVRLHGGAVLEHHVRPTRGRACGKHHAGLRGGHEVQENERQFRGIQSVTKIIWSVLEPFLFSLIGSEITVKSLESSAAYGILCIFCALVVRLLVTVATCTGAGFSPKEKAFVAVSWIAKSTLQVCPSHILLLFTARLEDIRSFCVLCS</sequence>
<comment type="caution">
    <text evidence="8">The sequence shown here is derived from an EMBL/GenBank/DDBJ whole genome shotgun (WGS) entry which is preliminary data.</text>
</comment>
<dbReference type="InterPro" id="IPR006153">
    <property type="entry name" value="Cation/H_exchanger_TM"/>
</dbReference>
<keyword evidence="9" id="KW-1185">Reference proteome</keyword>
<comment type="similarity">
    <text evidence="2">Belongs to the monovalent cation:proton antiporter 1 (CPA1) transporter (TC 2.A.36) family.</text>
</comment>
<keyword evidence="4 6" id="KW-1133">Transmembrane helix</keyword>